<dbReference type="AlphaFoldDB" id="A0A1I0RNB7"/>
<dbReference type="Gene3D" id="3.40.50.720">
    <property type="entry name" value="NAD(P)-binding Rossmann-like Domain"/>
    <property type="match status" value="1"/>
</dbReference>
<evidence type="ECO:0000313" key="2">
    <source>
        <dbReference type="Proteomes" id="UP000199701"/>
    </source>
</evidence>
<proteinExistence type="predicted"/>
<reference evidence="1 2" key="1">
    <citation type="submission" date="2016-10" db="EMBL/GenBank/DDBJ databases">
        <authorList>
            <person name="de Groot N.N."/>
        </authorList>
    </citation>
    <scope>NUCLEOTIDE SEQUENCE [LARGE SCALE GENOMIC DNA]</scope>
    <source>
        <strain evidence="1 2">DSM 9179</strain>
    </source>
</reference>
<evidence type="ECO:0000313" key="1">
    <source>
        <dbReference type="EMBL" id="SEW42731.1"/>
    </source>
</evidence>
<dbReference type="EMBL" id="FOJI01000019">
    <property type="protein sequence ID" value="SEW42731.1"/>
    <property type="molecule type" value="Genomic_DNA"/>
</dbReference>
<accession>A0A1I0RNB7</accession>
<organism evidence="1 2">
    <name type="scientific">[Clostridium] fimetarium</name>
    <dbReference type="NCBI Taxonomy" id="99656"/>
    <lineage>
        <taxon>Bacteria</taxon>
        <taxon>Bacillati</taxon>
        <taxon>Bacillota</taxon>
        <taxon>Clostridia</taxon>
        <taxon>Lachnospirales</taxon>
        <taxon>Lachnospiraceae</taxon>
    </lineage>
</organism>
<keyword evidence="2" id="KW-1185">Reference proteome</keyword>
<name>A0A1I0RNB7_9FIRM</name>
<sequence length="93" mass="10879">MNILTTGRARFIGSNFLFMTMEKYPDYRMICVDSLTYVGNLSTLEELFCVYYYIISISKAYFPLNIHNKQPKDSPPFAATPQPSFKLPKRLYF</sequence>
<evidence type="ECO:0008006" key="3">
    <source>
        <dbReference type="Google" id="ProtNLM"/>
    </source>
</evidence>
<dbReference type="STRING" id="99656.SAMN05421659_11967"/>
<protein>
    <recommendedName>
        <fullName evidence="3">dTDP-glucose 4,6-dehydratase</fullName>
    </recommendedName>
</protein>
<dbReference type="Proteomes" id="UP000199701">
    <property type="component" value="Unassembled WGS sequence"/>
</dbReference>
<gene>
    <name evidence="1" type="ORF">SAMN05421659_11967</name>
</gene>